<accession>A0ABR3K790</accession>
<protein>
    <submittedName>
        <fullName evidence="1">Lipoprotein signal peptidase</fullName>
    </submittedName>
</protein>
<keyword evidence="1" id="KW-0449">Lipoprotein</keyword>
<comment type="caution">
    <text evidence="1">The sequence shown here is derived from an EMBL/GenBank/DDBJ whole genome shotgun (WGS) entry which is preliminary data.</text>
</comment>
<gene>
    <name evidence="1" type="ORF">TSPI_03192</name>
</gene>
<dbReference type="EMBL" id="JBEUSY010000455">
    <property type="protein sequence ID" value="KAL1231601.1"/>
    <property type="molecule type" value="Genomic_DNA"/>
</dbReference>
<keyword evidence="2" id="KW-1185">Reference proteome</keyword>
<dbReference type="Proteomes" id="UP001558632">
    <property type="component" value="Unassembled WGS sequence"/>
</dbReference>
<proteinExistence type="predicted"/>
<organism evidence="1 2">
    <name type="scientific">Trichinella spiralis</name>
    <name type="common">Trichina worm</name>
    <dbReference type="NCBI Taxonomy" id="6334"/>
    <lineage>
        <taxon>Eukaryota</taxon>
        <taxon>Metazoa</taxon>
        <taxon>Ecdysozoa</taxon>
        <taxon>Nematoda</taxon>
        <taxon>Enoplea</taxon>
        <taxon>Dorylaimia</taxon>
        <taxon>Trichinellida</taxon>
        <taxon>Trichinellidae</taxon>
        <taxon>Trichinella</taxon>
    </lineage>
</organism>
<sequence>MTTLRTISQFRLVCTALTDWWLDLLIACKAARQRRSTLPQNLPYRLVIGQNVGPAEAHVHHGYSCCQNTFKCHDQRCTTDEHIADRVECRMYCYYYAVTFEDGVV</sequence>
<evidence type="ECO:0000313" key="2">
    <source>
        <dbReference type="Proteomes" id="UP001558632"/>
    </source>
</evidence>
<reference evidence="1 2" key="1">
    <citation type="submission" date="2024-07" db="EMBL/GenBank/DDBJ databases">
        <title>Enhanced genomic and transcriptomic resources for Trichinella pseudospiralis and T. spiralis underpin the discovery of pronounced molecular differences between stages and species.</title>
        <authorList>
            <person name="Pasi K.K."/>
            <person name="La Rosa G."/>
            <person name="Gomez-Morales M.A."/>
            <person name="Tosini F."/>
            <person name="Sumanam S."/>
            <person name="Young N.D."/>
            <person name="Chang B.C."/>
            <person name="Robin G.B."/>
        </authorList>
    </citation>
    <scope>NUCLEOTIDE SEQUENCE [LARGE SCALE GENOMIC DNA]</scope>
    <source>
        <strain evidence="1">ISS534</strain>
    </source>
</reference>
<evidence type="ECO:0000313" key="1">
    <source>
        <dbReference type="EMBL" id="KAL1231601.1"/>
    </source>
</evidence>
<name>A0ABR3K790_TRISP</name>